<dbReference type="InterPro" id="IPR046342">
    <property type="entry name" value="CBS_dom_sf"/>
</dbReference>
<keyword evidence="3" id="KW-1185">Reference proteome</keyword>
<dbReference type="PANTHER" id="PTHR42115:SF1">
    <property type="entry name" value="BETA-SYNTHASE (BETA-THIONASE), PUTATIVE (AFU_ORTHOLOGUE AFUA_3G08420)-RELATED"/>
    <property type="match status" value="1"/>
</dbReference>
<evidence type="ECO:0000313" key="2">
    <source>
        <dbReference type="EMBL" id="KAL0243793.1"/>
    </source>
</evidence>
<reference evidence="2 3" key="2">
    <citation type="submission" date="2024-01" db="EMBL/GenBank/DDBJ databases">
        <title>Comparative genomics of Cryptococcus and Kwoniella reveals pathogenesis evolution and contrasting modes of karyotype evolution via chromosome fusion or intercentromeric recombination.</title>
        <authorList>
            <person name="Coelho M.A."/>
            <person name="David-Palma M."/>
            <person name="Shea T."/>
            <person name="Bowers K."/>
            <person name="Mcginley-Smith S."/>
            <person name="Mohammad A.W."/>
            <person name="Gnirke A."/>
            <person name="Yurkov A.M."/>
            <person name="Nowrousian M."/>
            <person name="Sun S."/>
            <person name="Cuomo C.A."/>
            <person name="Heitman J."/>
        </authorList>
    </citation>
    <scope>NUCLEOTIDE SEQUENCE [LARGE SCALE GENOMIC DNA]</scope>
    <source>
        <strain evidence="2 3">IND107</strain>
    </source>
</reference>
<dbReference type="SUPFAM" id="SSF54631">
    <property type="entry name" value="CBS-domain pair"/>
    <property type="match status" value="1"/>
</dbReference>
<protein>
    <recommendedName>
        <fullName evidence="1">CBS domain-containing protein</fullName>
    </recommendedName>
</protein>
<reference evidence="3" key="1">
    <citation type="submission" date="2015-01" db="EMBL/GenBank/DDBJ databases">
        <title>The Genome Sequence of Cryptococcus gattii MMRL2647.</title>
        <authorList>
            <consortium name="The Broad Institute Genomics Platform"/>
            <person name="Cuomo C."/>
            <person name="Litvintseva A."/>
            <person name="Chen Y."/>
            <person name="Heitman J."/>
            <person name="Sun S."/>
            <person name="Springer D."/>
            <person name="Dromer F."/>
            <person name="Young S."/>
            <person name="Zeng Q."/>
            <person name="Gargeya S."/>
            <person name="Abouelleil A."/>
            <person name="Alvarado L."/>
            <person name="Chapman S.B."/>
            <person name="Gainer-Dewar J."/>
            <person name="Goldberg J."/>
            <person name="Griggs A."/>
            <person name="Gujja S."/>
            <person name="Hansen M."/>
            <person name="Howarth C."/>
            <person name="Imamovic A."/>
            <person name="Larimer J."/>
            <person name="Murphy C."/>
            <person name="Naylor J."/>
            <person name="Pearson M."/>
            <person name="Priest M."/>
            <person name="Roberts A."/>
            <person name="Saif S."/>
            <person name="Shea T."/>
            <person name="Sykes S."/>
            <person name="Wortman J."/>
            <person name="Nusbaum C."/>
            <person name="Birren B."/>
        </authorList>
    </citation>
    <scope>NUCLEOTIDE SEQUENCE [LARGE SCALE GENOMIC DNA]</scope>
    <source>
        <strain evidence="3">IND107</strain>
    </source>
</reference>
<dbReference type="EMBL" id="ATAM02000009">
    <property type="protein sequence ID" value="KAL0243793.1"/>
    <property type="molecule type" value="Genomic_DNA"/>
</dbReference>
<dbReference type="RefSeq" id="XP_066612160.1">
    <property type="nucleotide sequence ID" value="XM_066759513.1"/>
</dbReference>
<accession>A0ABR3BMV3</accession>
<feature type="domain" description="CBS" evidence="1">
    <location>
        <begin position="19"/>
        <end position="65"/>
    </location>
</feature>
<evidence type="ECO:0000259" key="1">
    <source>
        <dbReference type="Pfam" id="PF00571"/>
    </source>
</evidence>
<organism evidence="2 3">
    <name type="scientific">Cryptococcus tetragattii IND107</name>
    <dbReference type="NCBI Taxonomy" id="1296105"/>
    <lineage>
        <taxon>Eukaryota</taxon>
        <taxon>Fungi</taxon>
        <taxon>Dikarya</taxon>
        <taxon>Basidiomycota</taxon>
        <taxon>Agaricomycotina</taxon>
        <taxon>Tremellomycetes</taxon>
        <taxon>Tremellales</taxon>
        <taxon>Cryptococcaceae</taxon>
        <taxon>Cryptococcus</taxon>
        <taxon>Cryptococcus gattii species complex</taxon>
    </lineage>
</organism>
<comment type="caution">
    <text evidence="2">The sequence shown here is derived from an EMBL/GenBank/DDBJ whole genome shotgun (WGS) entry which is preliminary data.</text>
</comment>
<dbReference type="Pfam" id="PF00571">
    <property type="entry name" value="CBS"/>
    <property type="match status" value="1"/>
</dbReference>
<name>A0ABR3BMV3_9TREE</name>
<evidence type="ECO:0000313" key="3">
    <source>
        <dbReference type="Proteomes" id="UP000054399"/>
    </source>
</evidence>
<dbReference type="GeneID" id="91991910"/>
<dbReference type="InterPro" id="IPR000644">
    <property type="entry name" value="CBS_dom"/>
</dbReference>
<sequence length="152" mass="17335">MDKEATPKPATHDYRGACVEDLQLPPAFCLPQDAPLLKALEAAYDRDFDHLPILNAKRRPIGYLDIPSIKGQFKDNKINGDEPVSSQMIHFSLSSRSHPYTVISPLTPLEELEEFFKSRRIDFALVTDTERNWVLAVATKDDLETFTQRRGY</sequence>
<gene>
    <name evidence="2" type="ORF">I308_105054</name>
</gene>
<proteinExistence type="predicted"/>
<dbReference type="Proteomes" id="UP000054399">
    <property type="component" value="Unassembled WGS sequence"/>
</dbReference>
<dbReference type="PANTHER" id="PTHR42115">
    <property type="entry name" value="BETA-SYNTHASE (BETA-THIONASE), PUTATIVE (AFU_ORTHOLOGUE AFUA_3G08420)-RELATED"/>
    <property type="match status" value="1"/>
</dbReference>
<dbReference type="Gene3D" id="3.10.580.10">
    <property type="entry name" value="CBS-domain"/>
    <property type="match status" value="1"/>
</dbReference>